<dbReference type="OMA" id="HITKQED"/>
<dbReference type="RefSeq" id="XP_009051084.1">
    <property type="nucleotide sequence ID" value="XM_009052836.1"/>
</dbReference>
<dbReference type="GO" id="GO:0003677">
    <property type="term" value="F:DNA binding"/>
    <property type="evidence" value="ECO:0007669"/>
    <property type="project" value="TreeGrafter"/>
</dbReference>
<accession>V4ATZ5</accession>
<sequence>MADSFDRSLKSEKCGCYGDCKDIKRLPTHVIIQRQLQDVIKSQAEMLNHLDESIQQQNSQLEETYIARETEKNKLNVLKKSIEDRYILKEDFIVVDSALKEERFEHNKTKHKLKEVTDKLDFSLGEIEILTKQLEREKASFDSSYKSIKNKLSQSNDYNRELEKKLTESKKRCRVNEEVIKTKDDEIRRLQDQVKQLQSKFKQKVGEIDVEKQQELYIAKMMEGKKTKAKALPKR</sequence>
<dbReference type="GO" id="GO:0005737">
    <property type="term" value="C:cytoplasm"/>
    <property type="evidence" value="ECO:0007669"/>
    <property type="project" value="TreeGrafter"/>
</dbReference>
<dbReference type="STRING" id="225164.V4ATZ5"/>
<evidence type="ECO:0000313" key="3">
    <source>
        <dbReference type="Proteomes" id="UP000030746"/>
    </source>
</evidence>
<dbReference type="PANTHER" id="PTHR35155">
    <property type="entry name" value="SPERMATOGENESIS-ASSOCIATED PROTEIN 24"/>
    <property type="match status" value="1"/>
</dbReference>
<dbReference type="Pfam" id="PF15175">
    <property type="entry name" value="SPATA24"/>
    <property type="match status" value="1"/>
</dbReference>
<dbReference type="Proteomes" id="UP000030746">
    <property type="component" value="Unassembled WGS sequence"/>
</dbReference>
<dbReference type="AlphaFoldDB" id="V4ATZ5"/>
<evidence type="ECO:0000313" key="2">
    <source>
        <dbReference type="EMBL" id="ESO98390.1"/>
    </source>
</evidence>
<dbReference type="GO" id="GO:0005634">
    <property type="term" value="C:nucleus"/>
    <property type="evidence" value="ECO:0007669"/>
    <property type="project" value="TreeGrafter"/>
</dbReference>
<dbReference type="GeneID" id="20248589"/>
<keyword evidence="3" id="KW-1185">Reference proteome</keyword>
<dbReference type="InterPro" id="IPR029176">
    <property type="entry name" value="SPATA24"/>
</dbReference>
<proteinExistence type="predicted"/>
<feature type="coiled-coil region" evidence="1">
    <location>
        <begin position="145"/>
        <end position="207"/>
    </location>
</feature>
<dbReference type="HOGENOM" id="CLU_1181381_0_0_1"/>
<dbReference type="OrthoDB" id="10047985at2759"/>
<dbReference type="CTD" id="20248589"/>
<organism evidence="2 3">
    <name type="scientific">Lottia gigantea</name>
    <name type="common">Giant owl limpet</name>
    <dbReference type="NCBI Taxonomy" id="225164"/>
    <lineage>
        <taxon>Eukaryota</taxon>
        <taxon>Metazoa</taxon>
        <taxon>Spiralia</taxon>
        <taxon>Lophotrochozoa</taxon>
        <taxon>Mollusca</taxon>
        <taxon>Gastropoda</taxon>
        <taxon>Patellogastropoda</taxon>
        <taxon>Lottioidea</taxon>
        <taxon>Lottiidae</taxon>
        <taxon>Lottia</taxon>
    </lineage>
</organism>
<dbReference type="EMBL" id="KB201262">
    <property type="protein sequence ID" value="ESO98390.1"/>
    <property type="molecule type" value="Genomic_DNA"/>
</dbReference>
<reference evidence="2 3" key="1">
    <citation type="journal article" date="2013" name="Nature">
        <title>Insights into bilaterian evolution from three spiralian genomes.</title>
        <authorList>
            <person name="Simakov O."/>
            <person name="Marletaz F."/>
            <person name="Cho S.J."/>
            <person name="Edsinger-Gonzales E."/>
            <person name="Havlak P."/>
            <person name="Hellsten U."/>
            <person name="Kuo D.H."/>
            <person name="Larsson T."/>
            <person name="Lv J."/>
            <person name="Arendt D."/>
            <person name="Savage R."/>
            <person name="Osoegawa K."/>
            <person name="de Jong P."/>
            <person name="Grimwood J."/>
            <person name="Chapman J.A."/>
            <person name="Shapiro H."/>
            <person name="Aerts A."/>
            <person name="Otillar R.P."/>
            <person name="Terry A.Y."/>
            <person name="Boore J.L."/>
            <person name="Grigoriev I.V."/>
            <person name="Lindberg D.R."/>
            <person name="Seaver E.C."/>
            <person name="Weisblat D.A."/>
            <person name="Putnam N.H."/>
            <person name="Rokhsar D.S."/>
        </authorList>
    </citation>
    <scope>NUCLEOTIDE SEQUENCE [LARGE SCALE GENOMIC DNA]</scope>
</reference>
<protein>
    <submittedName>
        <fullName evidence="2">Uncharacterized protein</fullName>
    </submittedName>
</protein>
<gene>
    <name evidence="2" type="ORF">LOTGIDRAFT_231437</name>
</gene>
<dbReference type="KEGG" id="lgi:LOTGIDRAFT_231437"/>
<evidence type="ECO:0000256" key="1">
    <source>
        <dbReference type="SAM" id="Coils"/>
    </source>
</evidence>
<name>V4ATZ5_LOTGI</name>
<dbReference type="PANTHER" id="PTHR35155:SF1">
    <property type="entry name" value="SPERMATOGENESIS-ASSOCIATED PROTEIN 24"/>
    <property type="match status" value="1"/>
</dbReference>
<keyword evidence="1" id="KW-0175">Coiled coil</keyword>